<keyword evidence="9" id="KW-1185">Reference proteome</keyword>
<feature type="compositionally biased region" description="Basic and acidic residues" evidence="5">
    <location>
        <begin position="1"/>
        <end position="10"/>
    </location>
</feature>
<dbReference type="EMBL" id="MVBO01000018">
    <property type="protein sequence ID" value="OZJ05285.1"/>
    <property type="molecule type" value="Genomic_DNA"/>
</dbReference>
<feature type="region of interest" description="Disordered" evidence="5">
    <location>
        <begin position="675"/>
        <end position="705"/>
    </location>
</feature>
<dbReference type="SUPFAM" id="SSF52540">
    <property type="entry name" value="P-loop containing nucleoside triphosphate hydrolases"/>
    <property type="match status" value="1"/>
</dbReference>
<dbReference type="PANTHER" id="PTHR18934:SF113">
    <property type="entry name" value="ATP-DEPENDENT RNA HELICASE TDRD9"/>
    <property type="match status" value="1"/>
</dbReference>
<dbReference type="CDD" id="cd17917">
    <property type="entry name" value="DEXHc_RHA-like"/>
    <property type="match status" value="1"/>
</dbReference>
<name>A0A261Y3U9_9FUNG</name>
<dbReference type="GO" id="GO:0003723">
    <property type="term" value="F:RNA binding"/>
    <property type="evidence" value="ECO:0007669"/>
    <property type="project" value="TreeGrafter"/>
</dbReference>
<evidence type="ECO:0000256" key="3">
    <source>
        <dbReference type="ARBA" id="ARBA00022741"/>
    </source>
</evidence>
<organism evidence="8 9">
    <name type="scientific">Bifiguratus adelaidae</name>
    <dbReference type="NCBI Taxonomy" id="1938954"/>
    <lineage>
        <taxon>Eukaryota</taxon>
        <taxon>Fungi</taxon>
        <taxon>Fungi incertae sedis</taxon>
        <taxon>Mucoromycota</taxon>
        <taxon>Mucoromycotina</taxon>
        <taxon>Endogonomycetes</taxon>
        <taxon>Endogonales</taxon>
        <taxon>Endogonales incertae sedis</taxon>
        <taxon>Bifiguratus</taxon>
    </lineage>
</organism>
<evidence type="ECO:0008006" key="10">
    <source>
        <dbReference type="Google" id="ProtNLM"/>
    </source>
</evidence>
<dbReference type="Gene3D" id="3.40.50.300">
    <property type="entry name" value="P-loop containing nucleotide triphosphate hydrolases"/>
    <property type="match status" value="2"/>
</dbReference>
<comment type="caution">
    <text evidence="8">The sequence shown here is derived from an EMBL/GenBank/DDBJ whole genome shotgun (WGS) entry which is preliminary data.</text>
</comment>
<dbReference type="Pfam" id="PF00270">
    <property type="entry name" value="DEAD"/>
    <property type="match status" value="1"/>
</dbReference>
<dbReference type="GO" id="GO:0004386">
    <property type="term" value="F:helicase activity"/>
    <property type="evidence" value="ECO:0007669"/>
    <property type="project" value="TreeGrafter"/>
</dbReference>
<dbReference type="Pfam" id="PF00271">
    <property type="entry name" value="Helicase_C"/>
    <property type="match status" value="1"/>
</dbReference>
<proteinExistence type="predicted"/>
<dbReference type="InterPro" id="IPR027417">
    <property type="entry name" value="P-loop_NTPase"/>
</dbReference>
<dbReference type="PROSITE" id="PS51192">
    <property type="entry name" value="HELICASE_ATP_BIND_1"/>
    <property type="match status" value="1"/>
</dbReference>
<dbReference type="GO" id="GO:0005524">
    <property type="term" value="F:ATP binding"/>
    <property type="evidence" value="ECO:0007669"/>
    <property type="project" value="UniProtKB-KW"/>
</dbReference>
<feature type="region of interest" description="Disordered" evidence="5">
    <location>
        <begin position="1"/>
        <end position="28"/>
    </location>
</feature>
<dbReference type="InterPro" id="IPR011545">
    <property type="entry name" value="DEAD/DEAH_box_helicase_dom"/>
</dbReference>
<dbReference type="SMART" id="SM00847">
    <property type="entry name" value="HA2"/>
    <property type="match status" value="1"/>
</dbReference>
<keyword evidence="3" id="KW-0547">Nucleotide-binding</keyword>
<dbReference type="InterPro" id="IPR007502">
    <property type="entry name" value="Helicase-assoc_dom"/>
</dbReference>
<accession>A0A261Y3U9</accession>
<keyword evidence="2" id="KW-0963">Cytoplasm</keyword>
<dbReference type="CDD" id="cd18791">
    <property type="entry name" value="SF2_C_RHA"/>
    <property type="match status" value="1"/>
</dbReference>
<evidence type="ECO:0000256" key="2">
    <source>
        <dbReference type="ARBA" id="ARBA00022490"/>
    </source>
</evidence>
<evidence type="ECO:0000313" key="9">
    <source>
        <dbReference type="Proteomes" id="UP000242875"/>
    </source>
</evidence>
<dbReference type="Proteomes" id="UP000242875">
    <property type="component" value="Unassembled WGS sequence"/>
</dbReference>
<keyword evidence="4" id="KW-0067">ATP-binding</keyword>
<comment type="subcellular location">
    <subcellularLocation>
        <location evidence="1">Cytoplasm</location>
    </subcellularLocation>
</comment>
<feature type="domain" description="Helicase C-terminal" evidence="7">
    <location>
        <begin position="304"/>
        <end position="480"/>
    </location>
</feature>
<dbReference type="SMART" id="SM00487">
    <property type="entry name" value="DEXDc"/>
    <property type="match status" value="1"/>
</dbReference>
<dbReference type="InterPro" id="IPR001650">
    <property type="entry name" value="Helicase_C-like"/>
</dbReference>
<dbReference type="Gene3D" id="1.20.120.1080">
    <property type="match status" value="1"/>
</dbReference>
<feature type="domain" description="Helicase ATP-binding" evidence="6">
    <location>
        <begin position="84"/>
        <end position="249"/>
    </location>
</feature>
<dbReference type="SMART" id="SM00490">
    <property type="entry name" value="HELICc"/>
    <property type="match status" value="1"/>
</dbReference>
<reference evidence="8 9" key="1">
    <citation type="journal article" date="2017" name="Mycologia">
        <title>Bifiguratus adelaidae, gen. et sp. nov., a new member of Mucoromycotina in endophytic and soil-dwelling habitats.</title>
        <authorList>
            <person name="Torres-Cruz T.J."/>
            <person name="Billingsley Tobias T.L."/>
            <person name="Almatruk M."/>
            <person name="Hesse C."/>
            <person name="Kuske C.R."/>
            <person name="Desiro A."/>
            <person name="Benucci G.M."/>
            <person name="Bonito G."/>
            <person name="Stajich J.E."/>
            <person name="Dunlap C."/>
            <person name="Arnold A.E."/>
            <person name="Porras-Alfaro A."/>
        </authorList>
    </citation>
    <scope>NUCLEOTIDE SEQUENCE [LARGE SCALE GENOMIC DNA]</scope>
    <source>
        <strain evidence="8 9">AZ0501</strain>
    </source>
</reference>
<dbReference type="PANTHER" id="PTHR18934">
    <property type="entry name" value="ATP-DEPENDENT RNA HELICASE"/>
    <property type="match status" value="1"/>
</dbReference>
<sequence length="1122" mass="125498">MKRRSSDAASHRGPMSRPDETSSESSIDEVVFSLTDMKDLQQRIEASNQSDLQASLRPSAANVKYGGSGVGQHLPIYAYKDEIVQLIRRNRVTIISAGTGCGKSTQVPQYIMYGHLSRGEAVNIVCTQPRRLAATSIAHRVAHECNETLGQLVGFQIGGRQGYGQRTRLKFVTSAILLAILQEDRYLQKLTHVVMDEIHERNIDDDLLLAHMHTVLSVNTKLKLIIMSATLDTQRFREYFRPFANADSEVPVVGISLQMYPIQVHYIDHVLENLPNGLRGSGRVHQDLTRAGFSNATRDALLGWITQLHFTLPATDSFLVFVPGIALMLELEDEILFHFHQHSTDIEDVPNVLIVKLHSSTAIDEQCHVLKPSPPKARKIILATNIAESSVTVPGVSYIFDTCLRKDVFYDPENRCYSLNDAWISLDCAKQRMGRTGRVAPGTVYRFVQEDFFQKLPSERMPEVQRTPLTQLILRTVDAHLGDPSELLRRCLDPPLDQAITFAINELVSFGCVKREHALFFDEDKWSTRSASAELLVTPLGAFLSKLPLDLSAGLLVAYGIIFGQVHECIVLAALLQRKSVILQPQGMDLASAAALKRFHSDIPAAEPLKGGSDLISQLRAYLYWEEKTKDGSIPANLQPQWCQDEFLSLYWLREVKDITAMIYQALSRLSYTPEVRSDQDENVDSENTTNAAITSDGNDADDPRLPNAIRVLDEAMKGESLTINVDRAGRRGINPRFMQNDVRALLSHLKAPAATNPFMNVFDRAYAISTRPVTLRKEPDILLVCILIIAVSHPSMLRLLPPETGGFPDFPPEFDSRKTIGLVADRLPPNEVLINELQKDTGLIARFCDLRNESANGSQGDRAYVEYFVPHLPTWTHSIIDIPDEEEQIPDALYLLSKYRTSRHSTWMQTQAKAANNPRPASQNQLKFSSVQVNPNLSTRLSVLFANNSASTHLVKSSLFYPLLCPHQFLDYYALTAARLTAVANGAAYVAEHITCLFHRHIPSEGGELMNPGDLLLCLFAVDLDTQGSWKATVNSVSYPIFYQLPSKEVCLVIKSFRSYLAKRWSKKWLQMSSNPGVRHNKPPKDLLGIAKAWTAPHIPSNQAGHLLKQTVTVLLNEIRR</sequence>
<gene>
    <name evidence="8" type="ORF">BZG36_01958</name>
</gene>
<dbReference type="PROSITE" id="PS51194">
    <property type="entry name" value="HELICASE_CTER"/>
    <property type="match status" value="1"/>
</dbReference>
<dbReference type="AlphaFoldDB" id="A0A261Y3U9"/>
<evidence type="ECO:0000256" key="1">
    <source>
        <dbReference type="ARBA" id="ARBA00004496"/>
    </source>
</evidence>
<dbReference type="OrthoDB" id="28053at2759"/>
<evidence type="ECO:0000259" key="6">
    <source>
        <dbReference type="PROSITE" id="PS51192"/>
    </source>
</evidence>
<protein>
    <recommendedName>
        <fullName evidence="10">Helicase ATP-binding domain-containing protein</fullName>
    </recommendedName>
</protein>
<evidence type="ECO:0000256" key="4">
    <source>
        <dbReference type="ARBA" id="ARBA00022840"/>
    </source>
</evidence>
<evidence type="ECO:0000313" key="8">
    <source>
        <dbReference type="EMBL" id="OZJ05285.1"/>
    </source>
</evidence>
<evidence type="ECO:0000256" key="5">
    <source>
        <dbReference type="SAM" id="MobiDB-lite"/>
    </source>
</evidence>
<evidence type="ECO:0000259" key="7">
    <source>
        <dbReference type="PROSITE" id="PS51194"/>
    </source>
</evidence>
<dbReference type="InterPro" id="IPR014001">
    <property type="entry name" value="Helicase_ATP-bd"/>
</dbReference>
<dbReference type="GO" id="GO:0005737">
    <property type="term" value="C:cytoplasm"/>
    <property type="evidence" value="ECO:0007669"/>
    <property type="project" value="UniProtKB-SubCell"/>
</dbReference>
<feature type="compositionally biased region" description="Polar residues" evidence="5">
    <location>
        <begin position="686"/>
        <end position="698"/>
    </location>
</feature>